<proteinExistence type="predicted"/>
<protein>
    <submittedName>
        <fullName evidence="2">Uncharacterized protein</fullName>
    </submittedName>
</protein>
<evidence type="ECO:0000256" key="1">
    <source>
        <dbReference type="SAM" id="SignalP"/>
    </source>
</evidence>
<organism evidence="2 3">
    <name type="scientific">Steinernema hermaphroditum</name>
    <dbReference type="NCBI Taxonomy" id="289476"/>
    <lineage>
        <taxon>Eukaryota</taxon>
        <taxon>Metazoa</taxon>
        <taxon>Ecdysozoa</taxon>
        <taxon>Nematoda</taxon>
        <taxon>Chromadorea</taxon>
        <taxon>Rhabditida</taxon>
        <taxon>Tylenchina</taxon>
        <taxon>Panagrolaimomorpha</taxon>
        <taxon>Strongyloidoidea</taxon>
        <taxon>Steinernematidae</taxon>
        <taxon>Steinernema</taxon>
    </lineage>
</organism>
<name>A0AA39MBH7_9BILA</name>
<dbReference type="Proteomes" id="UP001175271">
    <property type="component" value="Unassembled WGS sequence"/>
</dbReference>
<comment type="caution">
    <text evidence="2">The sequence shown here is derived from an EMBL/GenBank/DDBJ whole genome shotgun (WGS) entry which is preliminary data.</text>
</comment>
<evidence type="ECO:0000313" key="3">
    <source>
        <dbReference type="Proteomes" id="UP001175271"/>
    </source>
</evidence>
<gene>
    <name evidence="2" type="ORF">QR680_010947</name>
</gene>
<keyword evidence="1" id="KW-0732">Signal</keyword>
<keyword evidence="3" id="KW-1185">Reference proteome</keyword>
<feature type="signal peptide" evidence="1">
    <location>
        <begin position="1"/>
        <end position="19"/>
    </location>
</feature>
<feature type="chain" id="PRO_5041415912" evidence="1">
    <location>
        <begin position="20"/>
        <end position="70"/>
    </location>
</feature>
<dbReference type="AlphaFoldDB" id="A0AA39MBH7"/>
<sequence>MNTLILLLLVLYCSSTIQAIYDSVAIFHMRKHKLHHLLTPSPPSRVVPKKDYDKSIFLRQPILGFNWRGI</sequence>
<dbReference type="EMBL" id="JAUCMV010000001">
    <property type="protein sequence ID" value="KAK0428686.1"/>
    <property type="molecule type" value="Genomic_DNA"/>
</dbReference>
<accession>A0AA39MBH7</accession>
<reference evidence="2" key="1">
    <citation type="submission" date="2023-06" db="EMBL/GenBank/DDBJ databases">
        <title>Genomic analysis of the entomopathogenic nematode Steinernema hermaphroditum.</title>
        <authorList>
            <person name="Schwarz E.M."/>
            <person name="Heppert J.K."/>
            <person name="Baniya A."/>
            <person name="Schwartz H.T."/>
            <person name="Tan C.-H."/>
            <person name="Antoshechkin I."/>
            <person name="Sternberg P.W."/>
            <person name="Goodrich-Blair H."/>
            <person name="Dillman A.R."/>
        </authorList>
    </citation>
    <scope>NUCLEOTIDE SEQUENCE</scope>
    <source>
        <strain evidence="2">PS9179</strain>
        <tissue evidence="2">Whole animal</tissue>
    </source>
</reference>
<evidence type="ECO:0000313" key="2">
    <source>
        <dbReference type="EMBL" id="KAK0428686.1"/>
    </source>
</evidence>